<reference evidence="3" key="1">
    <citation type="submission" date="2016-10" db="EMBL/GenBank/DDBJ databases">
        <authorList>
            <person name="Varghese N."/>
            <person name="Submissions S."/>
        </authorList>
    </citation>
    <scope>NUCLEOTIDE SEQUENCE [LARGE SCALE GENOMIC DNA]</scope>
    <source>
        <strain evidence="3">CGMCC 1.3703</strain>
    </source>
</reference>
<evidence type="ECO:0000256" key="1">
    <source>
        <dbReference type="SAM" id="MobiDB-lite"/>
    </source>
</evidence>
<sequence length="31" mass="3355">MVRRIGKRRAISSEDQNLSEAGGNDGESCAF</sequence>
<dbReference type="EMBL" id="FNIZ01000004">
    <property type="protein sequence ID" value="SDO34744.1"/>
    <property type="molecule type" value="Genomic_DNA"/>
</dbReference>
<protein>
    <submittedName>
        <fullName evidence="2">Uncharacterized protein</fullName>
    </submittedName>
</protein>
<dbReference type="Proteomes" id="UP000198860">
    <property type="component" value="Unassembled WGS sequence"/>
</dbReference>
<evidence type="ECO:0000313" key="2">
    <source>
        <dbReference type="EMBL" id="SDO34744.1"/>
    </source>
</evidence>
<proteinExistence type="predicted"/>
<feature type="region of interest" description="Disordered" evidence="1">
    <location>
        <begin position="1"/>
        <end position="31"/>
    </location>
</feature>
<dbReference type="AlphaFoldDB" id="A0A1H0ITE3"/>
<evidence type="ECO:0000313" key="3">
    <source>
        <dbReference type="Proteomes" id="UP000198860"/>
    </source>
</evidence>
<keyword evidence="3" id="KW-1185">Reference proteome</keyword>
<gene>
    <name evidence="2" type="ORF">SAMN05421677_104183</name>
</gene>
<accession>A0A1H0ITE3</accession>
<feature type="compositionally biased region" description="Basic residues" evidence="1">
    <location>
        <begin position="1"/>
        <end position="10"/>
    </location>
</feature>
<organism evidence="2 3">
    <name type="scientific">Halobacillus aidingensis</name>
    <dbReference type="NCBI Taxonomy" id="240303"/>
    <lineage>
        <taxon>Bacteria</taxon>
        <taxon>Bacillati</taxon>
        <taxon>Bacillota</taxon>
        <taxon>Bacilli</taxon>
        <taxon>Bacillales</taxon>
        <taxon>Bacillaceae</taxon>
        <taxon>Halobacillus</taxon>
    </lineage>
</organism>
<name>A0A1H0ITE3_HALAD</name>